<reference evidence="1 2" key="1">
    <citation type="submission" date="2016-02" db="EMBL/GenBank/DDBJ databases">
        <title>Genome analysis of coral dinoflagellate symbionts highlights evolutionary adaptations to a symbiotic lifestyle.</title>
        <authorList>
            <person name="Aranda M."/>
            <person name="Li Y."/>
            <person name="Liew Y.J."/>
            <person name="Baumgarten S."/>
            <person name="Simakov O."/>
            <person name="Wilson M."/>
            <person name="Piel J."/>
            <person name="Ashoor H."/>
            <person name="Bougouffa S."/>
            <person name="Bajic V.B."/>
            <person name="Ryu T."/>
            <person name="Ravasi T."/>
            <person name="Bayer T."/>
            <person name="Micklem G."/>
            <person name="Kim H."/>
            <person name="Bhak J."/>
            <person name="Lajeunesse T.C."/>
            <person name="Voolstra C.R."/>
        </authorList>
    </citation>
    <scope>NUCLEOTIDE SEQUENCE [LARGE SCALE GENOMIC DNA]</scope>
    <source>
        <strain evidence="1 2">CCMP2467</strain>
    </source>
</reference>
<accession>A0A1Q9EXK0</accession>
<name>A0A1Q9EXK0_SYMMI</name>
<keyword evidence="2" id="KW-1185">Reference proteome</keyword>
<organism evidence="1 2">
    <name type="scientific">Symbiodinium microadriaticum</name>
    <name type="common">Dinoflagellate</name>
    <name type="synonym">Zooxanthella microadriatica</name>
    <dbReference type="NCBI Taxonomy" id="2951"/>
    <lineage>
        <taxon>Eukaryota</taxon>
        <taxon>Sar</taxon>
        <taxon>Alveolata</taxon>
        <taxon>Dinophyceae</taxon>
        <taxon>Suessiales</taxon>
        <taxon>Symbiodiniaceae</taxon>
        <taxon>Symbiodinium</taxon>
    </lineage>
</organism>
<protein>
    <submittedName>
        <fullName evidence="1">Uncharacterized protein</fullName>
    </submittedName>
</protein>
<comment type="caution">
    <text evidence="1">The sequence shown here is derived from an EMBL/GenBank/DDBJ whole genome shotgun (WGS) entry which is preliminary data.</text>
</comment>
<dbReference type="Proteomes" id="UP000186817">
    <property type="component" value="Unassembled WGS sequence"/>
</dbReference>
<gene>
    <name evidence="1" type="ORF">AK812_SmicGene3990</name>
</gene>
<evidence type="ECO:0000313" key="1">
    <source>
        <dbReference type="EMBL" id="OLQ12177.1"/>
    </source>
</evidence>
<dbReference type="AlphaFoldDB" id="A0A1Q9EXK0"/>
<dbReference type="OrthoDB" id="407156at2759"/>
<evidence type="ECO:0000313" key="2">
    <source>
        <dbReference type="Proteomes" id="UP000186817"/>
    </source>
</evidence>
<proteinExistence type="predicted"/>
<dbReference type="EMBL" id="LSRX01000048">
    <property type="protein sequence ID" value="OLQ12177.1"/>
    <property type="molecule type" value="Genomic_DNA"/>
</dbReference>
<sequence length="151" mass="16663">MQINTQSFVERGSSCESIGNWSVHFSGTPNSRFLLSVALSGLAFLGGNPGQGRSGDSSDAWKQDPNDEKWKGRKFEWFFTETDEDIKLSSLPRPGFLPPEFWEAFYEKGVFIAVFQAATLIGGFILIFQFAPYAINQVLYALTGTGPPPSP</sequence>